<organism evidence="1 2">
    <name type="scientific">Naegleria lovaniensis</name>
    <name type="common">Amoeba</name>
    <dbReference type="NCBI Taxonomy" id="51637"/>
    <lineage>
        <taxon>Eukaryota</taxon>
        <taxon>Discoba</taxon>
        <taxon>Heterolobosea</taxon>
        <taxon>Tetramitia</taxon>
        <taxon>Eutetramitia</taxon>
        <taxon>Vahlkampfiidae</taxon>
        <taxon>Naegleria</taxon>
    </lineage>
</organism>
<evidence type="ECO:0000313" key="2">
    <source>
        <dbReference type="Proteomes" id="UP000816034"/>
    </source>
</evidence>
<proteinExistence type="predicted"/>
<dbReference type="EMBL" id="PYSW02000021">
    <property type="protein sequence ID" value="KAG2383280.1"/>
    <property type="molecule type" value="Genomic_DNA"/>
</dbReference>
<comment type="caution">
    <text evidence="1">The sequence shown here is derived from an EMBL/GenBank/DDBJ whole genome shotgun (WGS) entry which is preliminary data.</text>
</comment>
<gene>
    <name evidence="1" type="ORF">C9374_004617</name>
</gene>
<name>A0AA88GSG7_NAELO</name>
<dbReference type="GeneID" id="68097072"/>
<reference evidence="1 2" key="1">
    <citation type="journal article" date="2018" name="BMC Genomics">
        <title>The genome of Naegleria lovaniensis, the basis for a comparative approach to unravel pathogenicity factors of the human pathogenic amoeba N. fowleri.</title>
        <authorList>
            <person name="Liechti N."/>
            <person name="Schurch N."/>
            <person name="Bruggmann R."/>
            <person name="Wittwer M."/>
        </authorList>
    </citation>
    <scope>NUCLEOTIDE SEQUENCE [LARGE SCALE GENOMIC DNA]</scope>
    <source>
        <strain evidence="1 2">ATCC 30569</strain>
    </source>
</reference>
<dbReference type="RefSeq" id="XP_044548959.1">
    <property type="nucleotide sequence ID" value="XM_044694276.1"/>
</dbReference>
<accession>A0AA88GSG7</accession>
<protein>
    <submittedName>
        <fullName evidence="1">Uncharacterized protein</fullName>
    </submittedName>
</protein>
<dbReference type="Proteomes" id="UP000816034">
    <property type="component" value="Unassembled WGS sequence"/>
</dbReference>
<evidence type="ECO:0000313" key="1">
    <source>
        <dbReference type="EMBL" id="KAG2383280.1"/>
    </source>
</evidence>
<dbReference type="AlphaFoldDB" id="A0AA88GSG7"/>
<keyword evidence="2" id="KW-1185">Reference proteome</keyword>
<sequence length="131" mass="14586">MFCIEEGNVIPPSGAKYSEEKLNILSSIKANLIKASEGMTRIGYEKGTGTSFYLLPNVICTNSHVVKTSPFIYQNSYLKAKQASFKKLLPAEQKVLFSGTDIPNAVKRKVRSFLHMLRSIIIHSLKGYIST</sequence>